<evidence type="ECO:0000256" key="2">
    <source>
        <dbReference type="ARBA" id="ARBA00007375"/>
    </source>
</evidence>
<sequence>MTILQHLGPFDTAILATSLSAAILYGLRIRTPPDHLRMILKASSTALLSLLCLVAGKSWLLVAALAFGALGDAFLAWPGEAAFLRGLGSFLTGHLLYVGLFVRFGRGVDLILAESWRRLLGVTILALAPAMGLVLVPRVGPCLRLPIAVYSAVSLCVVSAALTVPRWHTVTGTILFALSDCLLGADEFVLPADSKHRVWTQYAVWGLYYGGQLLIVSWFTDGGWFTSGSGRWETSVSYSASLDG</sequence>
<dbReference type="GO" id="GO:0016787">
    <property type="term" value="F:hydrolase activity"/>
    <property type="evidence" value="ECO:0007669"/>
    <property type="project" value="TreeGrafter"/>
</dbReference>
<evidence type="ECO:0000313" key="8">
    <source>
        <dbReference type="Proteomes" id="UP000557566"/>
    </source>
</evidence>
<dbReference type="PANTHER" id="PTHR31885">
    <property type="entry name" value="GH04784P"/>
    <property type="match status" value="1"/>
</dbReference>
<keyword evidence="3 6" id="KW-0812">Transmembrane</keyword>
<keyword evidence="8" id="KW-1185">Reference proteome</keyword>
<dbReference type="OrthoDB" id="2133758at2759"/>
<dbReference type="AlphaFoldDB" id="A0A8H4LUQ1"/>
<dbReference type="InterPro" id="IPR012506">
    <property type="entry name" value="TMEM86B-like"/>
</dbReference>
<dbReference type="GO" id="GO:0016020">
    <property type="term" value="C:membrane"/>
    <property type="evidence" value="ECO:0007669"/>
    <property type="project" value="UniProtKB-SubCell"/>
</dbReference>
<comment type="caution">
    <text evidence="7">The sequence shown here is derived from an EMBL/GenBank/DDBJ whole genome shotgun (WGS) entry which is preliminary data.</text>
</comment>
<protein>
    <recommendedName>
        <fullName evidence="9">YhhN-like protein</fullName>
    </recommendedName>
</protein>
<evidence type="ECO:0008006" key="9">
    <source>
        <dbReference type="Google" id="ProtNLM"/>
    </source>
</evidence>
<evidence type="ECO:0000256" key="4">
    <source>
        <dbReference type="ARBA" id="ARBA00022989"/>
    </source>
</evidence>
<dbReference type="Pfam" id="PF07947">
    <property type="entry name" value="YhhN"/>
    <property type="match status" value="1"/>
</dbReference>
<evidence type="ECO:0000256" key="6">
    <source>
        <dbReference type="SAM" id="Phobius"/>
    </source>
</evidence>
<feature type="transmembrane region" description="Helical" evidence="6">
    <location>
        <begin position="82"/>
        <end position="104"/>
    </location>
</feature>
<evidence type="ECO:0000256" key="5">
    <source>
        <dbReference type="ARBA" id="ARBA00023136"/>
    </source>
</evidence>
<keyword evidence="5 6" id="KW-0472">Membrane</keyword>
<comment type="subcellular location">
    <subcellularLocation>
        <location evidence="1">Membrane</location>
        <topology evidence="1">Multi-pass membrane protein</topology>
    </subcellularLocation>
</comment>
<proteinExistence type="inferred from homology"/>
<dbReference type="PANTHER" id="PTHR31885:SF6">
    <property type="entry name" value="GH04784P"/>
    <property type="match status" value="1"/>
</dbReference>
<feature type="transmembrane region" description="Helical" evidence="6">
    <location>
        <begin position="6"/>
        <end position="27"/>
    </location>
</feature>
<name>A0A8H4LUQ1_9HYPO</name>
<evidence type="ECO:0000313" key="7">
    <source>
        <dbReference type="EMBL" id="KAF4505769.1"/>
    </source>
</evidence>
<keyword evidence="4 6" id="KW-1133">Transmembrane helix</keyword>
<comment type="similarity">
    <text evidence="2">Belongs to the TMEM86 family.</text>
</comment>
<accession>A0A8H4LUQ1</accession>
<gene>
    <name evidence="7" type="ORF">G6O67_007683</name>
</gene>
<evidence type="ECO:0000256" key="1">
    <source>
        <dbReference type="ARBA" id="ARBA00004141"/>
    </source>
</evidence>
<feature type="transmembrane region" description="Helical" evidence="6">
    <location>
        <begin position="116"/>
        <end position="135"/>
    </location>
</feature>
<feature type="transmembrane region" description="Helical" evidence="6">
    <location>
        <begin position="47"/>
        <end position="70"/>
    </location>
</feature>
<dbReference type="Proteomes" id="UP000557566">
    <property type="component" value="Unassembled WGS sequence"/>
</dbReference>
<evidence type="ECO:0000256" key="3">
    <source>
        <dbReference type="ARBA" id="ARBA00022692"/>
    </source>
</evidence>
<organism evidence="7 8">
    <name type="scientific">Ophiocordyceps sinensis</name>
    <dbReference type="NCBI Taxonomy" id="72228"/>
    <lineage>
        <taxon>Eukaryota</taxon>
        <taxon>Fungi</taxon>
        <taxon>Dikarya</taxon>
        <taxon>Ascomycota</taxon>
        <taxon>Pezizomycotina</taxon>
        <taxon>Sordariomycetes</taxon>
        <taxon>Hypocreomycetidae</taxon>
        <taxon>Hypocreales</taxon>
        <taxon>Ophiocordycipitaceae</taxon>
        <taxon>Ophiocordyceps</taxon>
    </lineage>
</organism>
<reference evidence="7 8" key="1">
    <citation type="journal article" date="2020" name="Genome Biol. Evol.">
        <title>A new high-quality draft genome assembly of the Chinese cordyceps Ophiocordyceps sinensis.</title>
        <authorList>
            <person name="Shu R."/>
            <person name="Zhang J."/>
            <person name="Meng Q."/>
            <person name="Zhang H."/>
            <person name="Zhou G."/>
            <person name="Li M."/>
            <person name="Wu P."/>
            <person name="Zhao Y."/>
            <person name="Chen C."/>
            <person name="Qin Q."/>
        </authorList>
    </citation>
    <scope>NUCLEOTIDE SEQUENCE [LARGE SCALE GENOMIC DNA]</scope>
    <source>
        <strain evidence="7 8">IOZ07</strain>
    </source>
</reference>
<feature type="transmembrane region" description="Helical" evidence="6">
    <location>
        <begin position="147"/>
        <end position="164"/>
    </location>
</feature>
<dbReference type="EMBL" id="JAAVMX010000008">
    <property type="protein sequence ID" value="KAF4505769.1"/>
    <property type="molecule type" value="Genomic_DNA"/>
</dbReference>